<name>A0A6B3SYL8_9BURK</name>
<comment type="caution">
    <text evidence="1">The sequence shown here is derived from an EMBL/GenBank/DDBJ whole genome shotgun (WGS) entry which is preliminary data.</text>
</comment>
<evidence type="ECO:0000313" key="1">
    <source>
        <dbReference type="EMBL" id="NEX63129.1"/>
    </source>
</evidence>
<evidence type="ECO:0000313" key="2">
    <source>
        <dbReference type="Proteomes" id="UP000482155"/>
    </source>
</evidence>
<sequence>MGTDLLHEYAHRLDINTATSTVRLYFSDLDLTSWGNESRTERMEDRLHRAIAQLVPRIHASTYAQR</sequence>
<proteinExistence type="predicted"/>
<gene>
    <name evidence="1" type="ORF">G3574_18755</name>
</gene>
<protein>
    <submittedName>
        <fullName evidence="1">Uncharacterized protein</fullName>
    </submittedName>
</protein>
<dbReference type="AlphaFoldDB" id="A0A6B3SYL8"/>
<accession>A0A6B3SYL8</accession>
<organism evidence="1 2">
    <name type="scientific">Noviherbaspirillum galbum</name>
    <dbReference type="NCBI Taxonomy" id="2709383"/>
    <lineage>
        <taxon>Bacteria</taxon>
        <taxon>Pseudomonadati</taxon>
        <taxon>Pseudomonadota</taxon>
        <taxon>Betaproteobacteria</taxon>
        <taxon>Burkholderiales</taxon>
        <taxon>Oxalobacteraceae</taxon>
        <taxon>Noviherbaspirillum</taxon>
    </lineage>
</organism>
<dbReference type="EMBL" id="JAAIVB010000066">
    <property type="protein sequence ID" value="NEX63129.1"/>
    <property type="molecule type" value="Genomic_DNA"/>
</dbReference>
<dbReference type="Proteomes" id="UP000482155">
    <property type="component" value="Unassembled WGS sequence"/>
</dbReference>
<keyword evidence="2" id="KW-1185">Reference proteome</keyword>
<reference evidence="1 2" key="1">
    <citation type="submission" date="2020-02" db="EMBL/GenBank/DDBJ databases">
        <authorList>
            <person name="Kim M.K."/>
        </authorList>
    </citation>
    <scope>NUCLEOTIDE SEQUENCE [LARGE SCALE GENOMIC DNA]</scope>
    <source>
        <strain evidence="1 2">17J57-3</strain>
    </source>
</reference>